<gene>
    <name evidence="2" type="ORF">SAMN05421641_101284</name>
</gene>
<reference evidence="2 3" key="1">
    <citation type="submission" date="2017-01" db="EMBL/GenBank/DDBJ databases">
        <authorList>
            <person name="Varghese N."/>
            <person name="Submissions S."/>
        </authorList>
    </citation>
    <scope>NUCLEOTIDE SEQUENCE [LARGE SCALE GENOMIC DNA]</scope>
    <source>
        <strain evidence="2 3">ATCC 700171</strain>
    </source>
</reference>
<evidence type="ECO:0008006" key="4">
    <source>
        <dbReference type="Google" id="ProtNLM"/>
    </source>
</evidence>
<dbReference type="OrthoDB" id="7779256at2"/>
<evidence type="ECO:0000313" key="3">
    <source>
        <dbReference type="Proteomes" id="UP000323956"/>
    </source>
</evidence>
<dbReference type="RefSeq" id="WP_149763722.1">
    <property type="nucleotide sequence ID" value="NZ_FTMK01000001.1"/>
</dbReference>
<sequence length="111" mass="11305">MRRIWGALLLAGLAGCGDMVGDYPALMPTDRLLAEPALPGHAGDAARDPAAMGSALDARGQSLAGRARSAPAAADGELQRRAQALRARARALSQQSPAEDCPEGSADCAPN</sequence>
<name>A0A1N6NER6_9RHOB</name>
<dbReference type="AlphaFoldDB" id="A0A1N6NER6"/>
<evidence type="ECO:0000313" key="2">
    <source>
        <dbReference type="EMBL" id="SIP90541.1"/>
    </source>
</evidence>
<dbReference type="Proteomes" id="UP000323956">
    <property type="component" value="Unassembled WGS sequence"/>
</dbReference>
<feature type="compositionally biased region" description="Low complexity" evidence="1">
    <location>
        <begin position="81"/>
        <end position="96"/>
    </location>
</feature>
<evidence type="ECO:0000256" key="1">
    <source>
        <dbReference type="SAM" id="MobiDB-lite"/>
    </source>
</evidence>
<feature type="compositionally biased region" description="Low complexity" evidence="1">
    <location>
        <begin position="64"/>
        <end position="74"/>
    </location>
</feature>
<dbReference type="PROSITE" id="PS51257">
    <property type="entry name" value="PROKAR_LIPOPROTEIN"/>
    <property type="match status" value="1"/>
</dbReference>
<accession>A0A1N6NER6</accession>
<dbReference type="EMBL" id="FTMK01000001">
    <property type="protein sequence ID" value="SIP90541.1"/>
    <property type="molecule type" value="Genomic_DNA"/>
</dbReference>
<protein>
    <recommendedName>
        <fullName evidence="4">Lipoprotein</fullName>
    </recommendedName>
</protein>
<feature type="region of interest" description="Disordered" evidence="1">
    <location>
        <begin position="36"/>
        <end position="111"/>
    </location>
</feature>
<proteinExistence type="predicted"/>
<organism evidence="2 3">
    <name type="scientific">Paracoccus thiocyanatus</name>
    <dbReference type="NCBI Taxonomy" id="34006"/>
    <lineage>
        <taxon>Bacteria</taxon>
        <taxon>Pseudomonadati</taxon>
        <taxon>Pseudomonadota</taxon>
        <taxon>Alphaproteobacteria</taxon>
        <taxon>Rhodobacterales</taxon>
        <taxon>Paracoccaceae</taxon>
        <taxon>Paracoccus</taxon>
    </lineage>
</organism>